<reference evidence="1 2" key="1">
    <citation type="submission" date="2017-02" db="EMBL/GenBank/DDBJ databases">
        <authorList>
            <person name="Peterson S.W."/>
        </authorList>
    </citation>
    <scope>NUCLEOTIDE SEQUENCE [LARGE SCALE GENOMIC DNA]</scope>
    <source>
        <strain evidence="1 2">DSM 45154</strain>
    </source>
</reference>
<dbReference type="EMBL" id="FUWS01000022">
    <property type="protein sequence ID" value="SKA39164.1"/>
    <property type="molecule type" value="Genomic_DNA"/>
</dbReference>
<proteinExistence type="predicted"/>
<name>A0A1T4TFE8_9ACTN</name>
<dbReference type="STRING" id="1122192.SAMN02745673_04943"/>
<feature type="non-terminal residue" evidence="1">
    <location>
        <position position="248"/>
    </location>
</feature>
<dbReference type="Gene3D" id="1.10.287.1490">
    <property type="match status" value="1"/>
</dbReference>
<dbReference type="Proteomes" id="UP000190637">
    <property type="component" value="Unassembled WGS sequence"/>
</dbReference>
<evidence type="ECO:0000313" key="2">
    <source>
        <dbReference type="Proteomes" id="UP000190637"/>
    </source>
</evidence>
<protein>
    <recommendedName>
        <fullName evidence="3">Apolipoprotein A1/A4/E domain-containing protein</fullName>
    </recommendedName>
</protein>
<keyword evidence="2" id="KW-1185">Reference proteome</keyword>
<gene>
    <name evidence="1" type="ORF">SAMN02745673_04943</name>
</gene>
<organism evidence="1 2">
    <name type="scientific">Marinactinospora thermotolerans DSM 45154</name>
    <dbReference type="NCBI Taxonomy" id="1122192"/>
    <lineage>
        <taxon>Bacteria</taxon>
        <taxon>Bacillati</taxon>
        <taxon>Actinomycetota</taxon>
        <taxon>Actinomycetes</taxon>
        <taxon>Streptosporangiales</taxon>
        <taxon>Nocardiopsidaceae</taxon>
        <taxon>Marinactinospora</taxon>
    </lineage>
</organism>
<sequence length="248" mass="27520">MEQTNHNFLNGGGQTGISDRMRELLSRAAQDHLSEQKSQGAVTEEMRQRLEGMEWLLREFREREFSTLAEAVATVQARVDELSARPPEWAETLAEHIEQVGERVKPLAEMPELRSDVEKVQSRLDTALGRLQGITETALRTANQVDSLHERMESFAAGVEARLTQIDEALASLASRGAALETSLEAVGERIDRGNDAARELATEHHALLSGSVEEGRATLERAITEGREAIETTLQEHRDALTTTVEE</sequence>
<evidence type="ECO:0000313" key="1">
    <source>
        <dbReference type="EMBL" id="SKA39164.1"/>
    </source>
</evidence>
<accession>A0A1T4TFE8</accession>
<dbReference type="AlphaFoldDB" id="A0A1T4TFE8"/>
<evidence type="ECO:0008006" key="3">
    <source>
        <dbReference type="Google" id="ProtNLM"/>
    </source>
</evidence>